<evidence type="ECO:0000313" key="6">
    <source>
        <dbReference type="Proteomes" id="UP000239197"/>
    </source>
</evidence>
<evidence type="ECO:0000256" key="1">
    <source>
        <dbReference type="ARBA" id="ARBA00022729"/>
    </source>
</evidence>
<dbReference type="OrthoDB" id="5686855at2"/>
<comment type="subunit">
    <text evidence="4">Part of the Bam complex, which is composed of the outer membrane protein BamA, and four lipoproteins BamB, BamC, BamD and BamE.</text>
</comment>
<keyword evidence="4" id="KW-0564">Palmitate</keyword>
<keyword evidence="3 4" id="KW-0998">Cell outer membrane</keyword>
<dbReference type="PIRSF" id="PIRSF026343">
    <property type="entry name" value="NlpB"/>
    <property type="match status" value="1"/>
</dbReference>
<keyword evidence="1 4" id="KW-0732">Signal</keyword>
<dbReference type="RefSeq" id="WP_104922987.1">
    <property type="nucleotide sequence ID" value="NZ_CP019062.1"/>
</dbReference>
<dbReference type="HAMAP" id="MF_00924">
    <property type="entry name" value="OM_assembly_BamC"/>
    <property type="match status" value="1"/>
</dbReference>
<comment type="subcellular location">
    <subcellularLocation>
        <location evidence="4">Cell outer membrane</location>
        <topology evidence="4">Lipid-anchor</topology>
    </subcellularLocation>
</comment>
<dbReference type="Gene3D" id="3.30.310.170">
    <property type="entry name" value="Outer membrane protein assembly factor BamC"/>
    <property type="match status" value="1"/>
</dbReference>
<dbReference type="AlphaFoldDB" id="A0A2L1URB9"/>
<dbReference type="GO" id="GO:0051205">
    <property type="term" value="P:protein insertion into membrane"/>
    <property type="evidence" value="ECO:0007669"/>
    <property type="project" value="UniProtKB-UniRule"/>
</dbReference>
<keyword evidence="4" id="KW-0449">Lipoprotein</keyword>
<dbReference type="NCBIfam" id="NF008674">
    <property type="entry name" value="PRK11679.1"/>
    <property type="match status" value="1"/>
</dbReference>
<dbReference type="GO" id="GO:0009279">
    <property type="term" value="C:cell outer membrane"/>
    <property type="evidence" value="ECO:0007669"/>
    <property type="project" value="UniProtKB-SubCell"/>
</dbReference>
<dbReference type="Proteomes" id="UP000239197">
    <property type="component" value="Chromosome"/>
</dbReference>
<dbReference type="InterPro" id="IPR010653">
    <property type="entry name" value="NlpB/DapX"/>
</dbReference>
<comment type="similarity">
    <text evidence="4">Belongs to the BamC family.</text>
</comment>
<proteinExistence type="inferred from homology"/>
<evidence type="ECO:0000313" key="5">
    <source>
        <dbReference type="EMBL" id="AVF35499.1"/>
    </source>
</evidence>
<dbReference type="InterPro" id="IPR042268">
    <property type="entry name" value="BamC_C"/>
</dbReference>
<organism evidence="5 6">
    <name type="scientific">Rahnella sikkimica</name>
    <dbReference type="NCBI Taxonomy" id="1805933"/>
    <lineage>
        <taxon>Bacteria</taxon>
        <taxon>Pseudomonadati</taxon>
        <taxon>Pseudomonadota</taxon>
        <taxon>Gammaproteobacteria</taxon>
        <taxon>Enterobacterales</taxon>
        <taxon>Yersiniaceae</taxon>
        <taxon>Rahnella</taxon>
    </lineage>
</organism>
<protein>
    <recommendedName>
        <fullName evidence="4">Outer membrane protein assembly factor BamC</fullName>
    </recommendedName>
</protein>
<dbReference type="EMBL" id="CP019062">
    <property type="protein sequence ID" value="AVF35499.1"/>
    <property type="molecule type" value="Genomic_DNA"/>
</dbReference>
<evidence type="ECO:0000256" key="4">
    <source>
        <dbReference type="HAMAP-Rule" id="MF_00924"/>
    </source>
</evidence>
<evidence type="ECO:0000256" key="2">
    <source>
        <dbReference type="ARBA" id="ARBA00023136"/>
    </source>
</evidence>
<evidence type="ECO:0000256" key="3">
    <source>
        <dbReference type="ARBA" id="ARBA00023237"/>
    </source>
</evidence>
<dbReference type="PROSITE" id="PS51257">
    <property type="entry name" value="PROKAR_LIPOPROTEIN"/>
    <property type="match status" value="1"/>
</dbReference>
<dbReference type="Gene3D" id="3.30.530.50">
    <property type="match status" value="1"/>
</dbReference>
<reference evidence="6" key="1">
    <citation type="submission" date="2017-01" db="EMBL/GenBank/DDBJ databases">
        <title>Genome sequence of Rouxiella sp. ERMR1:05.</title>
        <authorList>
            <person name="Kumar R."/>
            <person name="Singh D."/>
            <person name="Kumar S."/>
        </authorList>
    </citation>
    <scope>NUCLEOTIDE SEQUENCE [LARGE SCALE GENOMIC DNA]</scope>
    <source>
        <strain evidence="6">ERMR1:05</strain>
    </source>
</reference>
<gene>
    <name evidence="4" type="primary">bamC</name>
    <name evidence="5" type="ORF">BV494_11420</name>
</gene>
<accession>A0A2L1URB9</accession>
<keyword evidence="2 4" id="KW-0472">Membrane</keyword>
<dbReference type="Pfam" id="PF06804">
    <property type="entry name" value="Lipoprotein_18"/>
    <property type="match status" value="1"/>
</dbReference>
<keyword evidence="6" id="KW-1185">Reference proteome</keyword>
<sequence length="359" mass="39312">MASLFDKNSFQMTHLQKSAVAKVVGVSLIMLLAACSSDQRYKRQVSGDESYLDAAALHELKAPAGMILPVQNGTYDIQAGAMQGAVGKQLDIRPPSQPLALLNGSQTQFAGDSSTVLLENTPQNRDLWNSVVKAVEQNNYKIANRDDANQTLTTDFVNWNRADEDFQYQGRYQISVKKQSYQLALTVKTLELKQQDKAVTTTAEIQRYNSQMMNAITANLDKVQQDTQARLDNRRVGEIDVQSGADDTGLPVLIVRSSYGVVWDRLPNALAKAGMKVTDSSRPQGTLSVTYKPLNDDAWQTLGAKDPGLTSGDYKLQVGDLDNRSSLQFLDPKGHALSQSQNDAMVAVMQAAFSQSSAK</sequence>
<dbReference type="InterPro" id="IPR014524">
    <property type="entry name" value="BamC"/>
</dbReference>
<name>A0A2L1URB9_9GAMM</name>
<dbReference type="KEGG" id="rox:BV494_11420"/>
<comment type="function">
    <text evidence="4">Part of the outer membrane protein assembly complex, which is involved in assembly and insertion of beta-barrel proteins into the outer membrane.</text>
</comment>
<dbReference type="GO" id="GO:0043165">
    <property type="term" value="P:Gram-negative-bacterium-type cell outer membrane assembly"/>
    <property type="evidence" value="ECO:0007669"/>
    <property type="project" value="UniProtKB-UniRule"/>
</dbReference>